<reference evidence="1" key="1">
    <citation type="submission" date="2021-01" db="EMBL/GenBank/DDBJ databases">
        <authorList>
            <consortium name="Genoscope - CEA"/>
            <person name="William W."/>
        </authorList>
    </citation>
    <scope>NUCLEOTIDE SEQUENCE</scope>
</reference>
<protein>
    <submittedName>
        <fullName evidence="1">(rape) hypothetical protein</fullName>
    </submittedName>
</protein>
<dbReference type="EMBL" id="HG994372">
    <property type="protein sequence ID" value="CAF2112050.1"/>
    <property type="molecule type" value="Genomic_DNA"/>
</dbReference>
<accession>A0A816UR74</accession>
<evidence type="ECO:0000313" key="1">
    <source>
        <dbReference type="EMBL" id="CAF2112050.1"/>
    </source>
</evidence>
<gene>
    <name evidence="1" type="ORF">DARMORV10_C08P31060.1</name>
</gene>
<sequence length="35" mass="4030">MVSLFLKISFKDLGYMPRTEEPNYPVSFSGIDLCM</sequence>
<dbReference type="Proteomes" id="UP001295469">
    <property type="component" value="Chromosome C08"/>
</dbReference>
<organism evidence="1">
    <name type="scientific">Brassica napus</name>
    <name type="common">Rape</name>
    <dbReference type="NCBI Taxonomy" id="3708"/>
    <lineage>
        <taxon>Eukaryota</taxon>
        <taxon>Viridiplantae</taxon>
        <taxon>Streptophyta</taxon>
        <taxon>Embryophyta</taxon>
        <taxon>Tracheophyta</taxon>
        <taxon>Spermatophyta</taxon>
        <taxon>Magnoliopsida</taxon>
        <taxon>eudicotyledons</taxon>
        <taxon>Gunneridae</taxon>
        <taxon>Pentapetalae</taxon>
        <taxon>rosids</taxon>
        <taxon>malvids</taxon>
        <taxon>Brassicales</taxon>
        <taxon>Brassicaceae</taxon>
        <taxon>Brassiceae</taxon>
        <taxon>Brassica</taxon>
    </lineage>
</organism>
<proteinExistence type="predicted"/>
<name>A0A816UR74_BRANA</name>
<dbReference type="AlphaFoldDB" id="A0A816UR74"/>